<accession>A0A7W0I9D7</accession>
<dbReference type="RefSeq" id="WP_181658226.1">
    <property type="nucleotide sequence ID" value="NZ_JACEHE010000008.1"/>
</dbReference>
<dbReference type="Proteomes" id="UP000545761">
    <property type="component" value="Unassembled WGS sequence"/>
</dbReference>
<evidence type="ECO:0000256" key="1">
    <source>
        <dbReference type="SAM" id="MobiDB-lite"/>
    </source>
</evidence>
<evidence type="ECO:0000313" key="2">
    <source>
        <dbReference type="EMBL" id="MBA2947270.1"/>
    </source>
</evidence>
<sequence length="93" mass="10618">MNEPAHGDVVPPCSGRTYRALEALGEKPRAWGGRLAALPQQRGDRFVAHTGFAPRTLATPYRWFRTSPRRIQARREVNEPPDRELTRDGRRLV</sequence>
<organism evidence="2 3">
    <name type="scientific">Streptomyces himalayensis subsp. himalayensis</name>
    <dbReference type="NCBI Taxonomy" id="2756131"/>
    <lineage>
        <taxon>Bacteria</taxon>
        <taxon>Bacillati</taxon>
        <taxon>Actinomycetota</taxon>
        <taxon>Actinomycetes</taxon>
        <taxon>Kitasatosporales</taxon>
        <taxon>Streptomycetaceae</taxon>
        <taxon>Streptomyces</taxon>
        <taxon>Streptomyces himalayensis</taxon>
    </lineage>
</organism>
<gene>
    <name evidence="2" type="ORF">H1D24_16065</name>
</gene>
<feature type="region of interest" description="Disordered" evidence="1">
    <location>
        <begin position="72"/>
        <end position="93"/>
    </location>
</feature>
<proteinExistence type="predicted"/>
<comment type="caution">
    <text evidence="2">The sequence shown here is derived from an EMBL/GenBank/DDBJ whole genome shotgun (WGS) entry which is preliminary data.</text>
</comment>
<evidence type="ECO:0000313" key="3">
    <source>
        <dbReference type="Proteomes" id="UP000545761"/>
    </source>
</evidence>
<reference evidence="2 3" key="1">
    <citation type="submission" date="2020-07" db="EMBL/GenBank/DDBJ databases">
        <title>Streptomyces isolated from Indian soil.</title>
        <authorList>
            <person name="Mandal S."/>
            <person name="Maiti P.K."/>
        </authorList>
    </citation>
    <scope>NUCLEOTIDE SEQUENCE [LARGE SCALE GENOMIC DNA]</scope>
    <source>
        <strain evidence="2 3">PSKA28</strain>
    </source>
</reference>
<dbReference type="EMBL" id="JACEHE010000008">
    <property type="protein sequence ID" value="MBA2947270.1"/>
    <property type="molecule type" value="Genomic_DNA"/>
</dbReference>
<protein>
    <submittedName>
        <fullName evidence="2">Uncharacterized protein</fullName>
    </submittedName>
</protein>
<name>A0A7W0I9D7_9ACTN</name>
<feature type="compositionally biased region" description="Basic and acidic residues" evidence="1">
    <location>
        <begin position="73"/>
        <end position="93"/>
    </location>
</feature>
<dbReference type="AlphaFoldDB" id="A0A7W0I9D7"/>